<keyword evidence="3" id="KW-1185">Reference proteome</keyword>
<evidence type="ECO:0000256" key="1">
    <source>
        <dbReference type="SAM" id="MobiDB-lite"/>
    </source>
</evidence>
<evidence type="ECO:0000313" key="2">
    <source>
        <dbReference type="EMBL" id="KAJ7735202.1"/>
    </source>
</evidence>
<dbReference type="EMBL" id="JARKIB010000128">
    <property type="protein sequence ID" value="KAJ7735202.1"/>
    <property type="molecule type" value="Genomic_DNA"/>
</dbReference>
<comment type="caution">
    <text evidence="2">The sequence shown here is derived from an EMBL/GenBank/DDBJ whole genome shotgun (WGS) entry which is preliminary data.</text>
</comment>
<evidence type="ECO:0000313" key="3">
    <source>
        <dbReference type="Proteomes" id="UP001215598"/>
    </source>
</evidence>
<accession>A0AAD7MWE4</accession>
<organism evidence="2 3">
    <name type="scientific">Mycena metata</name>
    <dbReference type="NCBI Taxonomy" id="1033252"/>
    <lineage>
        <taxon>Eukaryota</taxon>
        <taxon>Fungi</taxon>
        <taxon>Dikarya</taxon>
        <taxon>Basidiomycota</taxon>
        <taxon>Agaricomycotina</taxon>
        <taxon>Agaricomycetes</taxon>
        <taxon>Agaricomycetidae</taxon>
        <taxon>Agaricales</taxon>
        <taxon>Marasmiineae</taxon>
        <taxon>Mycenaceae</taxon>
        <taxon>Mycena</taxon>
    </lineage>
</organism>
<protein>
    <submittedName>
        <fullName evidence="2">Uncharacterized protein</fullName>
    </submittedName>
</protein>
<sequence length="223" mass="23513">MSNSGAGKGKVKDATATSSSHQRDTMGRTRGGNKELQLDIGATTAGPSAAEIPVQGDSRGGGDTVSDSVESGFDDGLINFTVNGTPETGEAFSFDELHQRYQMLANLAQRQAEIQKNVDVTSATPPLSSHLNPMASVSNAGRNVDVASATPSFSSLVNPVSSIVEEGSKTPTENHVPAMMTASSVVENNSISQPFQQNREFGRIFISFGRSIAVYDEDLKDIT</sequence>
<feature type="compositionally biased region" description="Basic and acidic residues" evidence="1">
    <location>
        <begin position="21"/>
        <end position="37"/>
    </location>
</feature>
<reference evidence="2" key="1">
    <citation type="submission" date="2023-03" db="EMBL/GenBank/DDBJ databases">
        <title>Massive genome expansion in bonnet fungi (Mycena s.s.) driven by repeated elements and novel gene families across ecological guilds.</title>
        <authorList>
            <consortium name="Lawrence Berkeley National Laboratory"/>
            <person name="Harder C.B."/>
            <person name="Miyauchi S."/>
            <person name="Viragh M."/>
            <person name="Kuo A."/>
            <person name="Thoen E."/>
            <person name="Andreopoulos B."/>
            <person name="Lu D."/>
            <person name="Skrede I."/>
            <person name="Drula E."/>
            <person name="Henrissat B."/>
            <person name="Morin E."/>
            <person name="Kohler A."/>
            <person name="Barry K."/>
            <person name="LaButti K."/>
            <person name="Morin E."/>
            <person name="Salamov A."/>
            <person name="Lipzen A."/>
            <person name="Mereny Z."/>
            <person name="Hegedus B."/>
            <person name="Baldrian P."/>
            <person name="Stursova M."/>
            <person name="Weitz H."/>
            <person name="Taylor A."/>
            <person name="Grigoriev I.V."/>
            <person name="Nagy L.G."/>
            <person name="Martin F."/>
            <person name="Kauserud H."/>
        </authorList>
    </citation>
    <scope>NUCLEOTIDE SEQUENCE</scope>
    <source>
        <strain evidence="2">CBHHK182m</strain>
    </source>
</reference>
<gene>
    <name evidence="2" type="ORF">B0H16DRAFT_1467256</name>
</gene>
<dbReference type="AlphaFoldDB" id="A0AAD7MWE4"/>
<dbReference type="Proteomes" id="UP001215598">
    <property type="component" value="Unassembled WGS sequence"/>
</dbReference>
<feature type="region of interest" description="Disordered" evidence="1">
    <location>
        <begin position="1"/>
        <end position="67"/>
    </location>
</feature>
<name>A0AAD7MWE4_9AGAR</name>
<proteinExistence type="predicted"/>